<dbReference type="RefSeq" id="WP_111536317.1">
    <property type="nucleotide sequence ID" value="NZ_QKZL01000003.1"/>
</dbReference>
<evidence type="ECO:0000313" key="2">
    <source>
        <dbReference type="EMBL" id="PZX18520.1"/>
    </source>
</evidence>
<protein>
    <submittedName>
        <fullName evidence="2">Uncharacterized protein DUF2852</fullName>
    </submittedName>
</protein>
<evidence type="ECO:0000256" key="1">
    <source>
        <dbReference type="SAM" id="Phobius"/>
    </source>
</evidence>
<dbReference type="InterPro" id="IPR021273">
    <property type="entry name" value="DUF2852"/>
</dbReference>
<dbReference type="Pfam" id="PF11014">
    <property type="entry name" value="DUF2852"/>
    <property type="match status" value="1"/>
</dbReference>
<keyword evidence="1" id="KW-0472">Membrane</keyword>
<dbReference type="AlphaFoldDB" id="A0A2W7NF29"/>
<keyword evidence="3" id="KW-1185">Reference proteome</keyword>
<reference evidence="2 3" key="1">
    <citation type="submission" date="2018-06" db="EMBL/GenBank/DDBJ databases">
        <title>Genomic Encyclopedia of Archaeal and Bacterial Type Strains, Phase II (KMG-II): from individual species to whole genera.</title>
        <authorList>
            <person name="Goeker M."/>
        </authorList>
    </citation>
    <scope>NUCLEOTIDE SEQUENCE [LARGE SCALE GENOMIC DNA]</scope>
    <source>
        <strain evidence="2 3">DSM 22009</strain>
    </source>
</reference>
<evidence type="ECO:0000313" key="3">
    <source>
        <dbReference type="Proteomes" id="UP000248916"/>
    </source>
</evidence>
<name>A0A2W7NF29_9RHOB</name>
<dbReference type="Proteomes" id="UP000248916">
    <property type="component" value="Unassembled WGS sequence"/>
</dbReference>
<proteinExistence type="predicted"/>
<dbReference type="OrthoDB" id="9806878at2"/>
<gene>
    <name evidence="2" type="ORF">LX81_01154</name>
</gene>
<keyword evidence="1" id="KW-0812">Transmembrane</keyword>
<feature type="transmembrane region" description="Helical" evidence="1">
    <location>
        <begin position="29"/>
        <end position="54"/>
    </location>
</feature>
<comment type="caution">
    <text evidence="2">The sequence shown here is derived from an EMBL/GenBank/DDBJ whole genome shotgun (WGS) entry which is preliminary data.</text>
</comment>
<organism evidence="2 3">
    <name type="scientific">Palleronia aestuarii</name>
    <dbReference type="NCBI Taxonomy" id="568105"/>
    <lineage>
        <taxon>Bacteria</taxon>
        <taxon>Pseudomonadati</taxon>
        <taxon>Pseudomonadota</taxon>
        <taxon>Alphaproteobacteria</taxon>
        <taxon>Rhodobacterales</taxon>
        <taxon>Roseobacteraceae</taxon>
        <taxon>Palleronia</taxon>
    </lineage>
</organism>
<accession>A0A2W7NF29</accession>
<keyword evidence="1" id="KW-1133">Transmembrane helix</keyword>
<dbReference type="EMBL" id="QKZL01000003">
    <property type="protein sequence ID" value="PZX18520.1"/>
    <property type="molecule type" value="Genomic_DNA"/>
</dbReference>
<sequence>MTSFADIPASRPGPIARTEAWLDARGKPAWLALMVVGFILFWPVGLAVLGYMLWTRKLTGDGPALGRGSFMSRRSTGNAAFDAYRADTLHRLEEEQQAFESFLKRLREAKDKAEFDQFMADRDRSGGSEMRSNT</sequence>